<dbReference type="PANTHER" id="PTHR30069:SF29">
    <property type="entry name" value="HEMOGLOBIN AND HEMOGLOBIN-HAPTOGLOBIN-BINDING PROTEIN 1-RELATED"/>
    <property type="match status" value="1"/>
</dbReference>
<dbReference type="Pfam" id="PF00593">
    <property type="entry name" value="TonB_dep_Rec_b-barrel"/>
    <property type="match status" value="1"/>
</dbReference>
<accession>A0ABX6QR82</accession>
<evidence type="ECO:0000256" key="3">
    <source>
        <dbReference type="ARBA" id="ARBA00022448"/>
    </source>
</evidence>
<evidence type="ECO:0000256" key="14">
    <source>
        <dbReference type="RuleBase" id="RU003357"/>
    </source>
</evidence>
<dbReference type="InterPro" id="IPR000531">
    <property type="entry name" value="Beta-barrel_TonB"/>
</dbReference>
<dbReference type="InterPro" id="IPR010917">
    <property type="entry name" value="TonB_rcpt_CS"/>
</dbReference>
<feature type="domain" description="TonB-dependent receptor plug" evidence="18">
    <location>
        <begin position="57"/>
        <end position="171"/>
    </location>
</feature>
<dbReference type="RefSeq" id="WP_138287738.1">
    <property type="nucleotide sequence ID" value="NZ_CP058350.1"/>
</dbReference>
<evidence type="ECO:0000259" key="18">
    <source>
        <dbReference type="Pfam" id="PF07715"/>
    </source>
</evidence>
<evidence type="ECO:0000313" key="20">
    <source>
        <dbReference type="Proteomes" id="UP000308530"/>
    </source>
</evidence>
<sequence>MSRRSFRSVLLACTAITLALPAANVIAQDATASTAAAETQLDTIVVKGQRIKAGSVADTPLATETTAEEIRQRELNNARDLARGLGPGVDFVETKPGKQGGLFIRGLGGARVTTLIDNIPLAFFENDPRAGVQTTAMSDANNSYDFSSLSTIDVLRGADSSRIGSGALAGALVLRTLEPEDLIEGDRDWGGVAKATYDGEDKSLGGSVAVARKVENTSVLFQGSYKRGHERDSQGDTDILGPSRTKANPLDSEQNSVLLKVRQDLEGGHRIGVTGERFQLDTASDLKTVQSSVLFGPNRFSPGNYSGYDDTVRERISFDYSYEALADDAFIDAARLTAYWQRLSKDAGSFGSLTNNTLYARENAMQESSYGLTGDALSEFQTGNFSHELRWGGSFQILEAEQFLAAVPVTASQADIPLVDGTKFGFFIEDRIAFGETGFALTPGLRFDWYEYEPQATSDFTRNPGFARFGFPTDQSDSQFSPKLLATYDVTPDLQIYAQWSMAYRAPTVNELYVNFTNVNAGYANVGNPTLSPETGHGFELGAKYETTDLTAGISVYHNRYRNFIDSFTTTTTAVTAPGPGGLPGNLVTYRNRDNVEISGIELRGRQDFANGFFLEGSLAYAYGKDTNTGELIRTVAPFKSVLGVGYEQDTWGLNLTTTLQAGMREDGPQRNTLGSGTFNTFDAPGYGVVDLAGWWEPEQAKGLRIQAGVYNIFDKTYWNGVATRNVSTSTVSSTNQPVAFYSEPGRTFKISLTQKF</sequence>
<evidence type="ECO:0000256" key="2">
    <source>
        <dbReference type="ARBA" id="ARBA00009810"/>
    </source>
</evidence>
<keyword evidence="6 16" id="KW-0732">Signal</keyword>
<proteinExistence type="inferred from homology"/>
<keyword evidence="9 19" id="KW-0675">Receptor</keyword>
<evidence type="ECO:0000259" key="17">
    <source>
        <dbReference type="Pfam" id="PF00593"/>
    </source>
</evidence>
<comment type="similarity">
    <text evidence="2 11 14">Belongs to the TonB-dependent receptor family.</text>
</comment>
<dbReference type="PROSITE" id="PS00430">
    <property type="entry name" value="TONB_DEPENDENT_REC_1"/>
    <property type="match status" value="1"/>
</dbReference>
<evidence type="ECO:0000313" key="19">
    <source>
        <dbReference type="EMBL" id="QLF71045.1"/>
    </source>
</evidence>
<organism evidence="19 20">
    <name type="scientific">Peteryoungia desertarenae</name>
    <dbReference type="NCBI Taxonomy" id="1813451"/>
    <lineage>
        <taxon>Bacteria</taxon>
        <taxon>Pseudomonadati</taxon>
        <taxon>Pseudomonadota</taxon>
        <taxon>Alphaproteobacteria</taxon>
        <taxon>Hyphomicrobiales</taxon>
        <taxon>Rhizobiaceae</taxon>
        <taxon>Peteryoungia</taxon>
    </lineage>
</organism>
<dbReference type="Gene3D" id="2.170.130.10">
    <property type="entry name" value="TonB-dependent receptor, plug domain"/>
    <property type="match status" value="1"/>
</dbReference>
<dbReference type="Proteomes" id="UP000308530">
    <property type="component" value="Chromosome"/>
</dbReference>
<dbReference type="InterPro" id="IPR037066">
    <property type="entry name" value="Plug_dom_sf"/>
</dbReference>
<dbReference type="EMBL" id="CP058350">
    <property type="protein sequence ID" value="QLF71045.1"/>
    <property type="molecule type" value="Genomic_DNA"/>
</dbReference>
<dbReference type="InterPro" id="IPR011276">
    <property type="entry name" value="TonB_haem/Hb_rcpt"/>
</dbReference>
<evidence type="ECO:0000256" key="5">
    <source>
        <dbReference type="ARBA" id="ARBA00022692"/>
    </source>
</evidence>
<keyword evidence="10 11" id="KW-0998">Cell outer membrane</keyword>
<evidence type="ECO:0000256" key="12">
    <source>
        <dbReference type="PROSITE-ProRule" id="PRU10143"/>
    </source>
</evidence>
<gene>
    <name evidence="19" type="ORF">FE840_016635</name>
</gene>
<evidence type="ECO:0000256" key="15">
    <source>
        <dbReference type="SAM" id="MobiDB-lite"/>
    </source>
</evidence>
<dbReference type="InterPro" id="IPR039426">
    <property type="entry name" value="TonB-dep_rcpt-like"/>
</dbReference>
<dbReference type="CDD" id="cd01347">
    <property type="entry name" value="ligand_gated_channel"/>
    <property type="match status" value="1"/>
</dbReference>
<evidence type="ECO:0000256" key="11">
    <source>
        <dbReference type="PROSITE-ProRule" id="PRU01360"/>
    </source>
</evidence>
<name>A0ABX6QR82_9HYPH</name>
<keyword evidence="8 11" id="KW-0472">Membrane</keyword>
<keyword evidence="20" id="KW-1185">Reference proteome</keyword>
<evidence type="ECO:0000256" key="1">
    <source>
        <dbReference type="ARBA" id="ARBA00004571"/>
    </source>
</evidence>
<evidence type="ECO:0000256" key="13">
    <source>
        <dbReference type="PROSITE-ProRule" id="PRU10144"/>
    </source>
</evidence>
<dbReference type="NCBIfam" id="TIGR01785">
    <property type="entry name" value="TonB-hemin"/>
    <property type="match status" value="1"/>
</dbReference>
<dbReference type="InterPro" id="IPR012910">
    <property type="entry name" value="Plug_dom"/>
</dbReference>
<feature type="region of interest" description="Disordered" evidence="15">
    <location>
        <begin position="223"/>
        <end position="253"/>
    </location>
</feature>
<keyword evidence="3 11" id="KW-0813">Transport</keyword>
<comment type="subcellular location">
    <subcellularLocation>
        <location evidence="1 11">Cell outer membrane</location>
        <topology evidence="1 11">Multi-pass membrane protein</topology>
    </subcellularLocation>
</comment>
<evidence type="ECO:0000256" key="4">
    <source>
        <dbReference type="ARBA" id="ARBA00022452"/>
    </source>
</evidence>
<evidence type="ECO:0000256" key="9">
    <source>
        <dbReference type="ARBA" id="ARBA00023170"/>
    </source>
</evidence>
<evidence type="ECO:0000256" key="8">
    <source>
        <dbReference type="ARBA" id="ARBA00023136"/>
    </source>
</evidence>
<dbReference type="PROSITE" id="PS52016">
    <property type="entry name" value="TONB_DEPENDENT_REC_3"/>
    <property type="match status" value="1"/>
</dbReference>
<evidence type="ECO:0000256" key="7">
    <source>
        <dbReference type="ARBA" id="ARBA00023077"/>
    </source>
</evidence>
<evidence type="ECO:0000256" key="10">
    <source>
        <dbReference type="ARBA" id="ARBA00023237"/>
    </source>
</evidence>
<evidence type="ECO:0000256" key="6">
    <source>
        <dbReference type="ARBA" id="ARBA00022729"/>
    </source>
</evidence>
<dbReference type="Gene3D" id="2.40.170.20">
    <property type="entry name" value="TonB-dependent receptor, beta-barrel domain"/>
    <property type="match status" value="1"/>
</dbReference>
<evidence type="ECO:0000256" key="16">
    <source>
        <dbReference type="SAM" id="SignalP"/>
    </source>
</evidence>
<reference evidence="19 20" key="1">
    <citation type="submission" date="2020-06" db="EMBL/GenBank/DDBJ databases">
        <title>Genome sequence of Rhizobium sp strain ADMK78.</title>
        <authorList>
            <person name="Rahi P."/>
        </authorList>
    </citation>
    <scope>NUCLEOTIDE SEQUENCE [LARGE SCALE GENOMIC DNA]</scope>
    <source>
        <strain evidence="19 20">ADMK78</strain>
    </source>
</reference>
<keyword evidence="7 12" id="KW-0798">TonB box</keyword>
<dbReference type="InterPro" id="IPR010916">
    <property type="entry name" value="TonB_box_CS"/>
</dbReference>
<protein>
    <submittedName>
        <fullName evidence="19">TonB-dependent hemoglobin/transferrin/lactoferrin family receptor</fullName>
    </submittedName>
</protein>
<feature type="domain" description="TonB-dependent receptor-like beta-barrel" evidence="17">
    <location>
        <begin position="271"/>
        <end position="713"/>
    </location>
</feature>
<dbReference type="PROSITE" id="PS01156">
    <property type="entry name" value="TONB_DEPENDENT_REC_2"/>
    <property type="match status" value="1"/>
</dbReference>
<dbReference type="NCBIfam" id="TIGR01786">
    <property type="entry name" value="TonB-hemlactrns"/>
    <property type="match status" value="1"/>
</dbReference>
<dbReference type="InterPro" id="IPR010949">
    <property type="entry name" value="TonB_Hb/transfer/lactofer_rcpt"/>
</dbReference>
<feature type="short sequence motif" description="TonB box" evidence="12">
    <location>
        <begin position="43"/>
        <end position="49"/>
    </location>
</feature>
<keyword evidence="5 11" id="KW-0812">Transmembrane</keyword>
<feature type="signal peptide" evidence="16">
    <location>
        <begin position="1"/>
        <end position="27"/>
    </location>
</feature>
<dbReference type="Pfam" id="PF07715">
    <property type="entry name" value="Plug"/>
    <property type="match status" value="1"/>
</dbReference>
<dbReference type="SUPFAM" id="SSF56935">
    <property type="entry name" value="Porins"/>
    <property type="match status" value="1"/>
</dbReference>
<dbReference type="PANTHER" id="PTHR30069">
    <property type="entry name" value="TONB-DEPENDENT OUTER MEMBRANE RECEPTOR"/>
    <property type="match status" value="1"/>
</dbReference>
<dbReference type="InterPro" id="IPR036942">
    <property type="entry name" value="Beta-barrel_TonB_sf"/>
</dbReference>
<feature type="chain" id="PRO_5045815737" evidence="16">
    <location>
        <begin position="28"/>
        <end position="757"/>
    </location>
</feature>
<feature type="short sequence motif" description="TonB C-terminal box" evidence="13">
    <location>
        <begin position="740"/>
        <end position="757"/>
    </location>
</feature>
<keyword evidence="4 11" id="KW-1134">Transmembrane beta strand</keyword>